<evidence type="ECO:0000256" key="1">
    <source>
        <dbReference type="SAM" id="MobiDB-lite"/>
    </source>
</evidence>
<reference evidence="3" key="1">
    <citation type="journal article" date="2019" name="Int. J. Syst. Evol. Microbiol.">
        <title>The Global Catalogue of Microorganisms (GCM) 10K type strain sequencing project: providing services to taxonomists for standard genome sequencing and annotation.</title>
        <authorList>
            <consortium name="The Broad Institute Genomics Platform"/>
            <consortium name="The Broad Institute Genome Sequencing Center for Infectious Disease"/>
            <person name="Wu L."/>
            <person name="Ma J."/>
        </authorList>
    </citation>
    <scope>NUCLEOTIDE SEQUENCE [LARGE SCALE GENOMIC DNA]</scope>
    <source>
        <strain evidence="3">JCM 17664</strain>
    </source>
</reference>
<feature type="region of interest" description="Disordered" evidence="1">
    <location>
        <begin position="22"/>
        <end position="46"/>
    </location>
</feature>
<proteinExistence type="predicted"/>
<organism evidence="2 3">
    <name type="scientific">Compostibacter hankyongensis</name>
    <dbReference type="NCBI Taxonomy" id="1007089"/>
    <lineage>
        <taxon>Bacteria</taxon>
        <taxon>Pseudomonadati</taxon>
        <taxon>Bacteroidota</taxon>
        <taxon>Chitinophagia</taxon>
        <taxon>Chitinophagales</taxon>
        <taxon>Chitinophagaceae</taxon>
        <taxon>Compostibacter</taxon>
    </lineage>
</organism>
<accession>A0ABP8FU08</accession>
<evidence type="ECO:0000313" key="2">
    <source>
        <dbReference type="EMBL" id="GAA4310968.1"/>
    </source>
</evidence>
<sequence>MAAVEEDSVDLAAAALAAVEPAEAGNPEKDSFNNDGIRGSLNGSGIGLKKTCYSIKTPGW</sequence>
<gene>
    <name evidence="2" type="ORF">GCM10023143_19830</name>
</gene>
<dbReference type="EMBL" id="BAABFN010000004">
    <property type="protein sequence ID" value="GAA4310968.1"/>
    <property type="molecule type" value="Genomic_DNA"/>
</dbReference>
<name>A0ABP8FU08_9BACT</name>
<evidence type="ECO:0000313" key="3">
    <source>
        <dbReference type="Proteomes" id="UP001501207"/>
    </source>
</evidence>
<dbReference type="Proteomes" id="UP001501207">
    <property type="component" value="Unassembled WGS sequence"/>
</dbReference>
<comment type="caution">
    <text evidence="2">The sequence shown here is derived from an EMBL/GenBank/DDBJ whole genome shotgun (WGS) entry which is preliminary data.</text>
</comment>
<protein>
    <submittedName>
        <fullName evidence="2">Uncharacterized protein</fullName>
    </submittedName>
</protein>
<keyword evidence="3" id="KW-1185">Reference proteome</keyword>